<keyword evidence="11" id="KW-1185">Reference proteome</keyword>
<evidence type="ECO:0000256" key="8">
    <source>
        <dbReference type="SAM" id="SignalP"/>
    </source>
</evidence>
<dbReference type="InterPro" id="IPR001314">
    <property type="entry name" value="Peptidase_S1A"/>
</dbReference>
<sequence>MIAKFAVLFFCVAAASGNPAAGKPWTWKSPMPKMTPIGPVRSQRIVGGMEAPAHSWPHQVGLFFGGGWFCGGSLISNEWVLTAAHCTDGASYVDVVMGAHDISVNEPEQVTVRSTNLITHENYGPITLRNDIGLIKLPSPVSFNANIGSVSLTSTDPGVGTIVTPSGWGKDSDSAGGITDKLRQVDVPILSNSDCANTYGSTIYDGIICTNSIGGKGVCSGDSGGPMNWNGATAGVTSFVASAGCESGLPHGFTRVTYFLDWIQANSGITP</sequence>
<dbReference type="AlphaFoldDB" id="A0AAE1KN41"/>
<dbReference type="InterPro" id="IPR033116">
    <property type="entry name" value="TRYPSIN_SER"/>
</dbReference>
<comment type="similarity">
    <text evidence="1">Belongs to the peptidase S1 family.</text>
</comment>
<dbReference type="PROSITE" id="PS00135">
    <property type="entry name" value="TRYPSIN_SER"/>
    <property type="match status" value="1"/>
</dbReference>
<gene>
    <name evidence="10" type="ORF">Pcinc_017119</name>
</gene>
<dbReference type="InterPro" id="IPR001254">
    <property type="entry name" value="Trypsin_dom"/>
</dbReference>
<dbReference type="FunFam" id="2.40.10.10:FF:000034">
    <property type="entry name" value="Eupolytin"/>
    <property type="match status" value="1"/>
</dbReference>
<dbReference type="SMART" id="SM00020">
    <property type="entry name" value="Tryp_SPc"/>
    <property type="match status" value="1"/>
</dbReference>
<comment type="caution">
    <text evidence="10">The sequence shown here is derived from an EMBL/GenBank/DDBJ whole genome shotgun (WGS) entry which is preliminary data.</text>
</comment>
<dbReference type="Proteomes" id="UP001286313">
    <property type="component" value="Unassembled WGS sequence"/>
</dbReference>
<dbReference type="InterPro" id="IPR043504">
    <property type="entry name" value="Peptidase_S1_PA_chymotrypsin"/>
</dbReference>
<dbReference type="PANTHER" id="PTHR24276">
    <property type="entry name" value="POLYSERASE-RELATED"/>
    <property type="match status" value="1"/>
</dbReference>
<organism evidence="10 11">
    <name type="scientific">Petrolisthes cinctipes</name>
    <name type="common">Flat porcelain crab</name>
    <dbReference type="NCBI Taxonomy" id="88211"/>
    <lineage>
        <taxon>Eukaryota</taxon>
        <taxon>Metazoa</taxon>
        <taxon>Ecdysozoa</taxon>
        <taxon>Arthropoda</taxon>
        <taxon>Crustacea</taxon>
        <taxon>Multicrustacea</taxon>
        <taxon>Malacostraca</taxon>
        <taxon>Eumalacostraca</taxon>
        <taxon>Eucarida</taxon>
        <taxon>Decapoda</taxon>
        <taxon>Pleocyemata</taxon>
        <taxon>Anomura</taxon>
        <taxon>Galatheoidea</taxon>
        <taxon>Porcellanidae</taxon>
        <taxon>Petrolisthes</taxon>
    </lineage>
</organism>
<dbReference type="InterPro" id="IPR018114">
    <property type="entry name" value="TRYPSIN_HIS"/>
</dbReference>
<keyword evidence="6" id="KW-1015">Disulfide bond</keyword>
<dbReference type="GO" id="GO:0030574">
    <property type="term" value="P:collagen catabolic process"/>
    <property type="evidence" value="ECO:0007669"/>
    <property type="project" value="UniProtKB-KW"/>
</dbReference>
<keyword evidence="2 7" id="KW-0645">Protease</keyword>
<feature type="domain" description="Peptidase S1" evidence="9">
    <location>
        <begin position="45"/>
        <end position="268"/>
    </location>
</feature>
<evidence type="ECO:0000256" key="3">
    <source>
        <dbReference type="ARBA" id="ARBA00022801"/>
    </source>
</evidence>
<dbReference type="PROSITE" id="PS00134">
    <property type="entry name" value="TRYPSIN_HIS"/>
    <property type="match status" value="1"/>
</dbReference>
<reference evidence="10" key="1">
    <citation type="submission" date="2023-10" db="EMBL/GenBank/DDBJ databases">
        <title>Genome assemblies of two species of porcelain crab, Petrolisthes cinctipes and Petrolisthes manimaculis (Anomura: Porcellanidae).</title>
        <authorList>
            <person name="Angst P."/>
        </authorList>
    </citation>
    <scope>NUCLEOTIDE SEQUENCE</scope>
    <source>
        <strain evidence="10">PB745_01</strain>
        <tissue evidence="10">Gill</tissue>
    </source>
</reference>
<dbReference type="InterPro" id="IPR009003">
    <property type="entry name" value="Peptidase_S1_PA"/>
</dbReference>
<dbReference type="InterPro" id="IPR050430">
    <property type="entry name" value="Peptidase_S1"/>
</dbReference>
<evidence type="ECO:0000256" key="2">
    <source>
        <dbReference type="ARBA" id="ARBA00022670"/>
    </source>
</evidence>
<dbReference type="EMBL" id="JAWQEG010001571">
    <property type="protein sequence ID" value="KAK3878229.1"/>
    <property type="molecule type" value="Genomic_DNA"/>
</dbReference>
<dbReference type="GO" id="GO:0004252">
    <property type="term" value="F:serine-type endopeptidase activity"/>
    <property type="evidence" value="ECO:0007669"/>
    <property type="project" value="InterPro"/>
</dbReference>
<feature type="chain" id="PRO_5041976950" description="Peptidase S1 domain-containing protein" evidence="8">
    <location>
        <begin position="18"/>
        <end position="271"/>
    </location>
</feature>
<dbReference type="CDD" id="cd00190">
    <property type="entry name" value="Tryp_SPc"/>
    <property type="match status" value="1"/>
</dbReference>
<dbReference type="Pfam" id="PF00089">
    <property type="entry name" value="Trypsin"/>
    <property type="match status" value="1"/>
</dbReference>
<dbReference type="PROSITE" id="PS50240">
    <property type="entry name" value="TRYPSIN_DOM"/>
    <property type="match status" value="1"/>
</dbReference>
<accession>A0AAE1KN41</accession>
<keyword evidence="4 7" id="KW-0720">Serine protease</keyword>
<evidence type="ECO:0000256" key="4">
    <source>
        <dbReference type="ARBA" id="ARBA00022825"/>
    </source>
</evidence>
<keyword evidence="5" id="KW-0177">Collagen degradation</keyword>
<dbReference type="Gene3D" id="2.40.10.10">
    <property type="entry name" value="Trypsin-like serine proteases"/>
    <property type="match status" value="2"/>
</dbReference>
<dbReference type="PANTHER" id="PTHR24276:SF98">
    <property type="entry name" value="FI18310P1-RELATED"/>
    <property type="match status" value="1"/>
</dbReference>
<feature type="signal peptide" evidence="8">
    <location>
        <begin position="1"/>
        <end position="17"/>
    </location>
</feature>
<evidence type="ECO:0000256" key="6">
    <source>
        <dbReference type="ARBA" id="ARBA00023157"/>
    </source>
</evidence>
<evidence type="ECO:0000313" key="11">
    <source>
        <dbReference type="Proteomes" id="UP001286313"/>
    </source>
</evidence>
<evidence type="ECO:0000259" key="9">
    <source>
        <dbReference type="PROSITE" id="PS50240"/>
    </source>
</evidence>
<keyword evidence="3 7" id="KW-0378">Hydrolase</keyword>
<keyword evidence="8" id="KW-0732">Signal</keyword>
<evidence type="ECO:0000256" key="7">
    <source>
        <dbReference type="RuleBase" id="RU363034"/>
    </source>
</evidence>
<evidence type="ECO:0000256" key="1">
    <source>
        <dbReference type="ARBA" id="ARBA00007664"/>
    </source>
</evidence>
<dbReference type="GO" id="GO:0006508">
    <property type="term" value="P:proteolysis"/>
    <property type="evidence" value="ECO:0007669"/>
    <property type="project" value="UniProtKB-KW"/>
</dbReference>
<proteinExistence type="inferred from homology"/>
<dbReference type="PRINTS" id="PR00722">
    <property type="entry name" value="CHYMOTRYPSIN"/>
</dbReference>
<evidence type="ECO:0000313" key="10">
    <source>
        <dbReference type="EMBL" id="KAK3878229.1"/>
    </source>
</evidence>
<dbReference type="SUPFAM" id="SSF50494">
    <property type="entry name" value="Trypsin-like serine proteases"/>
    <property type="match status" value="1"/>
</dbReference>
<protein>
    <recommendedName>
        <fullName evidence="9">Peptidase S1 domain-containing protein</fullName>
    </recommendedName>
</protein>
<name>A0AAE1KN41_PETCI</name>
<evidence type="ECO:0000256" key="5">
    <source>
        <dbReference type="ARBA" id="ARBA00023105"/>
    </source>
</evidence>